<dbReference type="HAMAP" id="MF_00791">
    <property type="entry name" value="ApaG"/>
    <property type="match status" value="1"/>
</dbReference>
<dbReference type="EMBL" id="JACIJD010000002">
    <property type="protein sequence ID" value="MBB5692704.1"/>
    <property type="molecule type" value="Genomic_DNA"/>
</dbReference>
<gene>
    <name evidence="2" type="primary">apaG</name>
    <name evidence="4" type="ORF">FHS87_000719</name>
</gene>
<dbReference type="PANTHER" id="PTHR47191">
    <property type="entry name" value="OS05G0170800 PROTEIN"/>
    <property type="match status" value="1"/>
</dbReference>
<keyword evidence="5" id="KW-1185">Reference proteome</keyword>
<dbReference type="InterPro" id="IPR050718">
    <property type="entry name" value="ApaG-like"/>
</dbReference>
<feature type="domain" description="ApaG" evidence="3">
    <location>
        <begin position="8"/>
        <end position="133"/>
    </location>
</feature>
<evidence type="ECO:0000313" key="4">
    <source>
        <dbReference type="EMBL" id="MBB5692704.1"/>
    </source>
</evidence>
<evidence type="ECO:0000256" key="1">
    <source>
        <dbReference type="ARBA" id="ARBA00017693"/>
    </source>
</evidence>
<organism evidence="4 5">
    <name type="scientific">Muricoccus pecuniae</name>
    <dbReference type="NCBI Taxonomy" id="693023"/>
    <lineage>
        <taxon>Bacteria</taxon>
        <taxon>Pseudomonadati</taxon>
        <taxon>Pseudomonadota</taxon>
        <taxon>Alphaproteobacteria</taxon>
        <taxon>Acetobacterales</taxon>
        <taxon>Roseomonadaceae</taxon>
        <taxon>Muricoccus</taxon>
    </lineage>
</organism>
<dbReference type="InterPro" id="IPR007474">
    <property type="entry name" value="ApaG_domain"/>
</dbReference>
<evidence type="ECO:0000256" key="2">
    <source>
        <dbReference type="HAMAP-Rule" id="MF_00791"/>
    </source>
</evidence>
<name>A0A840YFQ2_9PROT</name>
<dbReference type="Pfam" id="PF04379">
    <property type="entry name" value="DUF525"/>
    <property type="match status" value="1"/>
</dbReference>
<evidence type="ECO:0000259" key="3">
    <source>
        <dbReference type="PROSITE" id="PS51087"/>
    </source>
</evidence>
<reference evidence="4 5" key="1">
    <citation type="submission" date="2020-08" db="EMBL/GenBank/DDBJ databases">
        <title>Genomic Encyclopedia of Type Strains, Phase IV (KMG-IV): sequencing the most valuable type-strain genomes for metagenomic binning, comparative biology and taxonomic classification.</title>
        <authorList>
            <person name="Goeker M."/>
        </authorList>
    </citation>
    <scope>NUCLEOTIDE SEQUENCE [LARGE SCALE GENOMIC DNA]</scope>
    <source>
        <strain evidence="4 5">DSM 25622</strain>
    </source>
</reference>
<dbReference type="SUPFAM" id="SSF110069">
    <property type="entry name" value="ApaG-like"/>
    <property type="match status" value="1"/>
</dbReference>
<dbReference type="Proteomes" id="UP000580654">
    <property type="component" value="Unassembled WGS sequence"/>
</dbReference>
<comment type="caution">
    <text evidence="4">The sequence shown here is derived from an EMBL/GenBank/DDBJ whole genome shotgun (WGS) entry which is preliminary data.</text>
</comment>
<protein>
    <recommendedName>
        <fullName evidence="1 2">Protein ApaG</fullName>
    </recommendedName>
</protein>
<accession>A0A840YFQ2</accession>
<dbReference type="PANTHER" id="PTHR47191:SF2">
    <property type="entry name" value="OS05G0170800 PROTEIN"/>
    <property type="match status" value="1"/>
</dbReference>
<evidence type="ECO:0000313" key="5">
    <source>
        <dbReference type="Proteomes" id="UP000580654"/>
    </source>
</evidence>
<dbReference type="NCBIfam" id="NF003967">
    <property type="entry name" value="PRK05461.1"/>
    <property type="match status" value="1"/>
</dbReference>
<dbReference type="Gene3D" id="2.60.40.1470">
    <property type="entry name" value="ApaG domain"/>
    <property type="match status" value="1"/>
</dbReference>
<dbReference type="RefSeq" id="WP_184513911.1">
    <property type="nucleotide sequence ID" value="NZ_JACIJD010000002.1"/>
</dbReference>
<dbReference type="AlphaFoldDB" id="A0A840YFQ2"/>
<sequence length="136" mass="15032">MSEAGAFTAVTRGLRVTVRTFYLADQSNPEEGRYVWAYRVRIGNEGRETVQLMKRSWQITDALGRTQHVHGDGVVGEQPVLEPGEAFEYTSGTPLATPSGFMRGRYHMVVPDTGETFDAEIPAFSLDSPHGQVTLN</sequence>
<proteinExistence type="inferred from homology"/>
<dbReference type="InterPro" id="IPR036767">
    <property type="entry name" value="ApaG_sf"/>
</dbReference>
<dbReference type="PROSITE" id="PS51087">
    <property type="entry name" value="APAG"/>
    <property type="match status" value="1"/>
</dbReference>
<dbReference type="InterPro" id="IPR023065">
    <property type="entry name" value="Uncharacterised_ApaG"/>
</dbReference>